<evidence type="ECO:0000313" key="2">
    <source>
        <dbReference type="Proteomes" id="UP000831701"/>
    </source>
</evidence>
<protein>
    <submittedName>
        <fullName evidence="1">Uncharacterized protein</fullName>
    </submittedName>
</protein>
<organism evidence="1 2">
    <name type="scientific">Scortum barcoo</name>
    <name type="common">barcoo grunter</name>
    <dbReference type="NCBI Taxonomy" id="214431"/>
    <lineage>
        <taxon>Eukaryota</taxon>
        <taxon>Metazoa</taxon>
        <taxon>Chordata</taxon>
        <taxon>Craniata</taxon>
        <taxon>Vertebrata</taxon>
        <taxon>Euteleostomi</taxon>
        <taxon>Actinopterygii</taxon>
        <taxon>Neopterygii</taxon>
        <taxon>Teleostei</taxon>
        <taxon>Neoteleostei</taxon>
        <taxon>Acanthomorphata</taxon>
        <taxon>Eupercaria</taxon>
        <taxon>Centrarchiformes</taxon>
        <taxon>Terapontoidei</taxon>
        <taxon>Terapontidae</taxon>
        <taxon>Scortum</taxon>
    </lineage>
</organism>
<dbReference type="Proteomes" id="UP000831701">
    <property type="component" value="Chromosome 22"/>
</dbReference>
<name>A0ACB8VFQ0_9TELE</name>
<gene>
    <name evidence="1" type="ORF">L3Q82_018863</name>
</gene>
<keyword evidence="2" id="KW-1185">Reference proteome</keyword>
<reference evidence="1" key="1">
    <citation type="submission" date="2022-04" db="EMBL/GenBank/DDBJ databases">
        <title>Jade perch genome.</title>
        <authorList>
            <person name="Chao B."/>
        </authorList>
    </citation>
    <scope>NUCLEOTIDE SEQUENCE</scope>
    <source>
        <strain evidence="1">CB-2022</strain>
    </source>
</reference>
<comment type="caution">
    <text evidence="1">The sequence shown here is derived from an EMBL/GenBank/DDBJ whole genome shotgun (WGS) entry which is preliminary data.</text>
</comment>
<accession>A0ACB8VFQ0</accession>
<feature type="non-terminal residue" evidence="1">
    <location>
        <position position="284"/>
    </location>
</feature>
<dbReference type="EMBL" id="CM041552">
    <property type="protein sequence ID" value="KAI3354329.1"/>
    <property type="molecule type" value="Genomic_DNA"/>
</dbReference>
<evidence type="ECO:0000313" key="1">
    <source>
        <dbReference type="EMBL" id="KAI3354329.1"/>
    </source>
</evidence>
<sequence length="284" mass="31144">MVLRVNLLSYSLKKYRAPVVDGLAILVFFSKCQSSSTVLGSEHRAHYRTSGPQATFMKSFLIVWVETLFDRDIHPVALWRSFCRARAVLSLFRLAQRSRQACDDDDPPGRNSVSRARVDGGQALLALLAMGHSGPQSGATVHRAHWRGALLNASLACQLAIMLPRAVGIQLLFAPKVTGACCILHNVCAAEGDILEEENEEEEEEGSSQDDRDANSGDADARELSGNGSCCCSRVHSGRSACMSEEDALIKICRDKRRVEVRGKVGVSETFVVDNKQFFRSSTQ</sequence>
<proteinExistence type="predicted"/>